<dbReference type="KEGG" id="spo:2539199"/>
<dbReference type="NCBIfam" id="TIGR00109">
    <property type="entry name" value="hemH"/>
    <property type="match status" value="1"/>
</dbReference>
<comment type="subcellular location">
    <subcellularLocation>
        <location evidence="7">Mitochondrion inner membrane</location>
    </subcellularLocation>
</comment>
<comment type="function">
    <text evidence="7">Catalyzes the ferrous insertion into protoporphyrin IX.</text>
</comment>
<dbReference type="PANTHER" id="PTHR11108:SF1">
    <property type="entry name" value="FERROCHELATASE, MITOCHONDRIAL"/>
    <property type="match status" value="1"/>
</dbReference>
<dbReference type="GO" id="GO:0005743">
    <property type="term" value="C:mitochondrial inner membrane"/>
    <property type="evidence" value="ECO:0007669"/>
    <property type="project" value="UniProtKB-SubCell"/>
</dbReference>
<keyword evidence="5 7" id="KW-0456">Lyase</keyword>
<dbReference type="CDD" id="cd03411">
    <property type="entry name" value="Ferrochelatase_N"/>
    <property type="match status" value="1"/>
</dbReference>
<dbReference type="PANTHER" id="PTHR11108">
    <property type="entry name" value="FERROCHELATASE"/>
    <property type="match status" value="1"/>
</dbReference>
<dbReference type="FunFam" id="3.40.50.1400:FF:000001">
    <property type="entry name" value="Ferrochelatase"/>
    <property type="match status" value="1"/>
</dbReference>
<keyword evidence="7" id="KW-0496">Mitochondrion</keyword>
<keyword evidence="9" id="KW-1185">Reference proteome</keyword>
<dbReference type="HAMAP" id="MF_00323">
    <property type="entry name" value="Ferrochelatase"/>
    <property type="match status" value="1"/>
</dbReference>
<dbReference type="SMR" id="A0AAN2L5I6"/>
<sequence>MIRFCPSCFALKRTAPVLNHTSRLGNYFNNTFSKFSVNRMSVSSYSSDASSTVMDESPPNGVTKSVSGKGPTAVVMMNMGGPSNLDEVGPFLERLFTDGDIIPLGYFQNSLGKFIAKRRTPKVQNHYSDIGGGSPILHWTRIQGSEMCKILDKKCPESAPHLPFVAFRYAPPLTEDMLDELKKANVSRAVAFSQYPQWSCATSGASLNELRRKLIEKGMEKDFEWSIVDRWPLQQGLINAFAENIEETLKTYPEDVRDDVVIVFSAHSLPMSQVAKGDPYVYEIAATSQAVMKRLNYKNKFVNAWQSKVGPLPWMSPATDFVIEQLGNRGQKNMILVPIAFTSDHIETLKELEDYIEDAKQKGITGVKRVSSINGSMTAIQGMADLVAEHLKAKVPYSRQFTQRCPGCTSESCAERINFFQDF</sequence>
<keyword evidence="7" id="KW-0472">Membrane</keyword>
<gene>
    <name evidence="8" type="primary">hem15</name>
    <name evidence="8" type="ORF">SPOM_SPCC320.09</name>
</gene>
<comment type="similarity">
    <text evidence="2 7">Belongs to the ferrochelatase family.</text>
</comment>
<dbReference type="InterPro" id="IPR033659">
    <property type="entry name" value="Ferrochelatase_N"/>
</dbReference>
<dbReference type="CDD" id="cd00419">
    <property type="entry name" value="Ferrochelatase_C"/>
    <property type="match status" value="1"/>
</dbReference>
<keyword evidence="3 7" id="KW-0408">Iron</keyword>
<dbReference type="GO" id="GO:0004325">
    <property type="term" value="F:ferrochelatase activity"/>
    <property type="evidence" value="ECO:0007669"/>
    <property type="project" value="UniProtKB-UniRule"/>
</dbReference>
<evidence type="ECO:0000256" key="1">
    <source>
        <dbReference type="ARBA" id="ARBA00004943"/>
    </source>
</evidence>
<dbReference type="Gene3D" id="3.40.50.1400">
    <property type="match status" value="2"/>
</dbReference>
<comment type="catalytic activity">
    <reaction evidence="7">
        <text>heme b + 2 H(+) = protoporphyrin IX + Fe(2+)</text>
        <dbReference type="Rhea" id="RHEA:22584"/>
        <dbReference type="ChEBI" id="CHEBI:15378"/>
        <dbReference type="ChEBI" id="CHEBI:29033"/>
        <dbReference type="ChEBI" id="CHEBI:57306"/>
        <dbReference type="ChEBI" id="CHEBI:60344"/>
        <dbReference type="EC" id="4.98.1.1"/>
    </reaction>
</comment>
<name>A0AAN2L5I6_SCHPO</name>
<dbReference type="GeneID" id="2539199"/>
<dbReference type="EMBL" id="CU329672">
    <property type="protein sequence ID" value="CAK9841248.1"/>
    <property type="molecule type" value="Genomic_DNA"/>
</dbReference>
<dbReference type="InterPro" id="IPR019772">
    <property type="entry name" value="Ferrochelatase_AS"/>
</dbReference>
<keyword evidence="4 7" id="KW-0350">Heme biosynthesis</keyword>
<evidence type="ECO:0000256" key="4">
    <source>
        <dbReference type="ARBA" id="ARBA00023133"/>
    </source>
</evidence>
<keyword evidence="6 7" id="KW-0627">Porphyrin biosynthesis</keyword>
<proteinExistence type="inferred from homology"/>
<dbReference type="GO" id="GO:0006783">
    <property type="term" value="P:heme biosynthetic process"/>
    <property type="evidence" value="ECO:0007669"/>
    <property type="project" value="UniProtKB-UniRule"/>
</dbReference>
<dbReference type="InterPro" id="IPR033644">
    <property type="entry name" value="Ferrochelatase_C"/>
</dbReference>
<dbReference type="SUPFAM" id="SSF53800">
    <property type="entry name" value="Chelatase"/>
    <property type="match status" value="1"/>
</dbReference>
<dbReference type="Pfam" id="PF00762">
    <property type="entry name" value="Ferrochelatase"/>
    <property type="match status" value="1"/>
</dbReference>
<accession>A0AAN2L5I6</accession>
<comment type="pathway">
    <text evidence="1 7">Porphyrin-containing compound metabolism; protoheme biosynthesis; protoheme from protoporphyrin-IX: step 1/1.</text>
</comment>
<dbReference type="InterPro" id="IPR001015">
    <property type="entry name" value="Ferrochelatase"/>
</dbReference>
<dbReference type="AlphaFoldDB" id="A0AAN2L5I6"/>
<organism evidence="8 9">
    <name type="scientific">Schizosaccharomyces pombe (strain 972 / ATCC 24843)</name>
    <name type="common">Fission yeast</name>
    <dbReference type="NCBI Taxonomy" id="284812"/>
    <lineage>
        <taxon>Eukaryota</taxon>
        <taxon>Fungi</taxon>
        <taxon>Dikarya</taxon>
        <taxon>Ascomycota</taxon>
        <taxon>Taphrinomycotina</taxon>
        <taxon>Schizosaccharomycetes</taxon>
        <taxon>Schizosaccharomycetales</taxon>
        <taxon>Schizosaccharomycetaceae</taxon>
        <taxon>Schizosaccharomyces</taxon>
    </lineage>
</organism>
<dbReference type="EC" id="4.98.1.1" evidence="7"/>
<evidence type="ECO:0000313" key="8">
    <source>
        <dbReference type="EMBL" id="CAK9841248.1"/>
    </source>
</evidence>
<evidence type="ECO:0000256" key="7">
    <source>
        <dbReference type="RuleBase" id="RU000607"/>
    </source>
</evidence>
<reference evidence="8 9" key="1">
    <citation type="journal article" date="2002" name="Nature">
        <title>The genome sequence of Schizosaccharomyces pombe.</title>
        <authorList>
            <person name="Wood V."/>
            <person name="Gwilliam R."/>
            <person name="Rajandream M.A."/>
            <person name="Lyne M."/>
            <person name="Lyne R."/>
            <person name="Stewart A."/>
            <person name="Sgouros J."/>
            <person name="Peat N."/>
            <person name="Hayles J."/>
            <person name="Baker S."/>
            <person name="Basham D."/>
            <person name="Bowman S."/>
            <person name="Brooks K."/>
            <person name="Brown D."/>
            <person name="Brown S."/>
            <person name="Chillingworth T."/>
            <person name="Churcher C."/>
            <person name="Collins M."/>
            <person name="Connor R."/>
            <person name="Cronin A."/>
            <person name="Davis P."/>
            <person name="Feltwell T."/>
            <person name="Fraser A."/>
            <person name="Gentles S."/>
            <person name="Goble A."/>
            <person name="Hamlin N."/>
            <person name="Harris D."/>
            <person name="Hidalgo J."/>
            <person name="Hodgson G."/>
            <person name="Holroyd S."/>
            <person name="Hornsby T."/>
            <person name="Howarth S."/>
            <person name="Huckle E.J."/>
            <person name="Hunt S."/>
            <person name="Jagels K."/>
            <person name="James K."/>
            <person name="Jones L."/>
            <person name="Jones M."/>
            <person name="Leather S."/>
            <person name="McDonald S."/>
            <person name="McLean J."/>
            <person name="Mooney P."/>
            <person name="Moule S."/>
            <person name="Mungall K."/>
            <person name="Murphy L."/>
            <person name="Niblett D."/>
            <person name="Odell C."/>
            <person name="Oliver K."/>
            <person name="O'Neil S."/>
            <person name="Pearson D."/>
            <person name="Quail M.A."/>
            <person name="Rabbinowitsch E."/>
            <person name="Rutherford K."/>
            <person name="Rutter S."/>
            <person name="Saunders D."/>
            <person name="Seeger K."/>
            <person name="Sharp S."/>
            <person name="Skelton J."/>
            <person name="Simmonds M."/>
            <person name="Squares R."/>
            <person name="Squares S."/>
            <person name="Stevens K."/>
            <person name="Taylor K."/>
            <person name="Taylor R.G."/>
            <person name="Tivey A."/>
            <person name="Walsh S."/>
            <person name="Warren T."/>
            <person name="Whitehead S."/>
            <person name="Woodward J."/>
            <person name="Volckaert G."/>
            <person name="Aert R."/>
            <person name="Robben J."/>
            <person name="Grymonprez B."/>
            <person name="Weltjens I."/>
            <person name="Vanstreels E."/>
            <person name="Rieger M."/>
            <person name="Schafer M."/>
            <person name="Muller-Auer S."/>
            <person name="Gabel C."/>
            <person name="Fuchs M."/>
            <person name="Dusterhoft A."/>
            <person name="Fritzc C."/>
            <person name="Holzer E."/>
            <person name="Moestl D."/>
            <person name="Hilbert H."/>
            <person name="Borzym K."/>
            <person name="Langer I."/>
            <person name="Beck A."/>
            <person name="Lehrach H."/>
            <person name="Reinhardt R."/>
            <person name="Pohl T.M."/>
            <person name="Eger P."/>
            <person name="Zimmermann W."/>
            <person name="Wedler H."/>
            <person name="Wambutt R."/>
            <person name="Purnelle B."/>
            <person name="Goffeau A."/>
            <person name="Cadieu E."/>
            <person name="Dreano S."/>
            <person name="Gloux S."/>
            <person name="Lelaure V."/>
            <person name="Mottier S."/>
            <person name="Galibert F."/>
            <person name="Aves S.J."/>
            <person name="Xiang Z."/>
            <person name="Hunt C."/>
            <person name="Moore K."/>
            <person name="Hurst S.M."/>
            <person name="Lucas M."/>
            <person name="Rochet M."/>
            <person name="Gaillardin C."/>
            <person name="Tallada V.A."/>
            <person name="Garzon A."/>
            <person name="Thode G."/>
            <person name="Daga R.R."/>
            <person name="Cruzado L."/>
            <person name="Jimenez J."/>
            <person name="Sanchez M."/>
            <person name="del Rey F."/>
            <person name="Benito J."/>
            <person name="Dominguez A."/>
            <person name="Revuelta J.L."/>
            <person name="Moreno S."/>
            <person name="Armstrong J."/>
            <person name="Forsburg S.L."/>
            <person name="Cerutti L."/>
            <person name="Lowe T."/>
            <person name="McCombie W.R."/>
            <person name="Paulsen I."/>
            <person name="Potashkin J."/>
            <person name="Shpakovski G.V."/>
            <person name="Ussery D."/>
            <person name="Barrell B.G."/>
            <person name="Nurse P."/>
        </authorList>
    </citation>
    <scope>NUCLEOTIDE SEQUENCE [LARGE SCALE GENOMIC DNA]</scope>
    <source>
        <strain evidence="9">972 / ATCC 24843</strain>
    </source>
</reference>
<dbReference type="PROSITE" id="PS00534">
    <property type="entry name" value="FERROCHELATASE"/>
    <property type="match status" value="1"/>
</dbReference>
<evidence type="ECO:0000256" key="2">
    <source>
        <dbReference type="ARBA" id="ARBA00007718"/>
    </source>
</evidence>
<evidence type="ECO:0000256" key="5">
    <source>
        <dbReference type="ARBA" id="ARBA00023239"/>
    </source>
</evidence>
<dbReference type="Proteomes" id="UP000002485">
    <property type="component" value="Chromosome III"/>
</dbReference>
<protein>
    <recommendedName>
        <fullName evidence="7">Ferrochelatase</fullName>
        <ecNumber evidence="7">4.98.1.1</ecNumber>
    </recommendedName>
</protein>
<evidence type="ECO:0000313" key="9">
    <source>
        <dbReference type="Proteomes" id="UP000002485"/>
    </source>
</evidence>
<evidence type="ECO:0000256" key="3">
    <source>
        <dbReference type="ARBA" id="ARBA00023004"/>
    </source>
</evidence>
<keyword evidence="7" id="KW-0999">Mitochondrion inner membrane</keyword>
<evidence type="ECO:0000256" key="6">
    <source>
        <dbReference type="ARBA" id="ARBA00023244"/>
    </source>
</evidence>